<dbReference type="InterPro" id="IPR008271">
    <property type="entry name" value="Ser/Thr_kinase_AS"/>
</dbReference>
<dbReference type="FunFam" id="1.10.510.10:FF:000169">
    <property type="entry name" value="Serine/threonine-protein kinase 32A"/>
    <property type="match status" value="1"/>
</dbReference>
<evidence type="ECO:0000313" key="9">
    <source>
        <dbReference type="EMBL" id="JAG85076.1"/>
    </source>
</evidence>
<evidence type="ECO:0000256" key="5">
    <source>
        <dbReference type="ARBA" id="ARBA00022840"/>
    </source>
</evidence>
<keyword evidence="4 12" id="KW-0418">Kinase</keyword>
<protein>
    <submittedName>
        <fullName evidence="12">Serine/threonine-protein kinase 32A</fullName>
    </submittedName>
    <submittedName>
        <fullName evidence="9">Stk32b_0 protein</fullName>
    </submittedName>
    <submittedName>
        <fullName evidence="10">Stk32b_1 protein</fullName>
    </submittedName>
</protein>
<evidence type="ECO:0000256" key="3">
    <source>
        <dbReference type="ARBA" id="ARBA00022741"/>
    </source>
</evidence>
<dbReference type="PANTHER" id="PTHR24355">
    <property type="entry name" value="G PROTEIN-COUPLED RECEPTOR KINASE/RIBOSOMAL PROTEIN S6 KINASE"/>
    <property type="match status" value="1"/>
</dbReference>
<dbReference type="KEGG" id="fas:105272134"/>
<dbReference type="GeneID" id="105272134"/>
<keyword evidence="11" id="KW-1185">Reference proteome</keyword>
<dbReference type="EMBL" id="GBYB01015310">
    <property type="protein sequence ID" value="JAG85077.1"/>
    <property type="molecule type" value="Transcribed_RNA"/>
</dbReference>
<reference evidence="9" key="1">
    <citation type="submission" date="2015-01" db="EMBL/GenBank/DDBJ databases">
        <title>Transcriptome Assembly of Fopius arisanus.</title>
        <authorList>
            <person name="Geib S."/>
        </authorList>
    </citation>
    <scope>NUCLEOTIDE SEQUENCE</scope>
</reference>
<dbReference type="GO" id="GO:0004703">
    <property type="term" value="F:G protein-coupled receptor kinase activity"/>
    <property type="evidence" value="ECO:0007669"/>
    <property type="project" value="TreeGrafter"/>
</dbReference>
<evidence type="ECO:0000313" key="10">
    <source>
        <dbReference type="EMBL" id="JAG85077.1"/>
    </source>
</evidence>
<feature type="domain" description="Protein kinase" evidence="8">
    <location>
        <begin position="47"/>
        <end position="311"/>
    </location>
</feature>
<evidence type="ECO:0000259" key="8">
    <source>
        <dbReference type="PROSITE" id="PS50011"/>
    </source>
</evidence>
<dbReference type="Proteomes" id="UP000694866">
    <property type="component" value="Unplaced"/>
</dbReference>
<dbReference type="InterPro" id="IPR017441">
    <property type="entry name" value="Protein_kinase_ATP_BS"/>
</dbReference>
<dbReference type="GO" id="GO:0009966">
    <property type="term" value="P:regulation of signal transduction"/>
    <property type="evidence" value="ECO:0007669"/>
    <property type="project" value="TreeGrafter"/>
</dbReference>
<comment type="similarity">
    <text evidence="7">Belongs to the protein kinase superfamily.</text>
</comment>
<dbReference type="GO" id="GO:0007186">
    <property type="term" value="P:G protein-coupled receptor signaling pathway"/>
    <property type="evidence" value="ECO:0007669"/>
    <property type="project" value="TreeGrafter"/>
</dbReference>
<dbReference type="Gene3D" id="1.10.510.10">
    <property type="entry name" value="Transferase(Phosphotransferase) domain 1"/>
    <property type="match status" value="1"/>
</dbReference>
<dbReference type="RefSeq" id="XP_011312359.1">
    <property type="nucleotide sequence ID" value="XM_011314057.1"/>
</dbReference>
<dbReference type="InterPro" id="IPR000719">
    <property type="entry name" value="Prot_kinase_dom"/>
</dbReference>
<name>A0A0C9RFF1_9HYME</name>
<evidence type="ECO:0000313" key="11">
    <source>
        <dbReference type="Proteomes" id="UP000694866"/>
    </source>
</evidence>
<dbReference type="OrthoDB" id="354826at2759"/>
<dbReference type="SUPFAM" id="SSF56112">
    <property type="entry name" value="Protein kinase-like (PK-like)"/>
    <property type="match status" value="1"/>
</dbReference>
<keyword evidence="5 6" id="KW-0067">ATP-binding</keyword>
<evidence type="ECO:0000256" key="4">
    <source>
        <dbReference type="ARBA" id="ARBA00022777"/>
    </source>
</evidence>
<evidence type="ECO:0000313" key="12">
    <source>
        <dbReference type="RefSeq" id="XP_011312359.1"/>
    </source>
</evidence>
<keyword evidence="2" id="KW-0808">Transferase</keyword>
<dbReference type="PROSITE" id="PS50011">
    <property type="entry name" value="PROTEIN_KINASE_DOM"/>
    <property type="match status" value="1"/>
</dbReference>
<evidence type="ECO:0000256" key="7">
    <source>
        <dbReference type="RuleBase" id="RU000304"/>
    </source>
</evidence>
<evidence type="ECO:0000256" key="1">
    <source>
        <dbReference type="ARBA" id="ARBA00022527"/>
    </source>
</evidence>
<keyword evidence="1 7" id="KW-0723">Serine/threonine-protein kinase</keyword>
<dbReference type="Pfam" id="PF00069">
    <property type="entry name" value="Pkinase"/>
    <property type="match status" value="1"/>
</dbReference>
<dbReference type="EMBL" id="GBYB01015309">
    <property type="protein sequence ID" value="JAG85076.1"/>
    <property type="molecule type" value="Transcribed_RNA"/>
</dbReference>
<dbReference type="PANTHER" id="PTHR24355:SF30">
    <property type="entry name" value="SERINE_THREONINE-PROTEIN KINASE 32B ISOFORM X1"/>
    <property type="match status" value="1"/>
</dbReference>
<proteinExistence type="inferred from homology"/>
<dbReference type="GO" id="GO:0005524">
    <property type="term" value="F:ATP binding"/>
    <property type="evidence" value="ECO:0007669"/>
    <property type="project" value="UniProtKB-UniRule"/>
</dbReference>
<gene>
    <name evidence="9" type="primary">Stk32b_0</name>
    <name evidence="12" type="synonym">LOC105272134</name>
    <name evidence="10" type="synonym">Stk32b_1</name>
    <name evidence="10" type="ORF">g.33032</name>
    <name evidence="9" type="ORF">g.33037</name>
</gene>
<sequence>MCRGNDVHRFTSGTLLLANARKPSATMGGSHSRSFPGPGEEVNFDHFQILRAIGKGSFGKVCIVEKRGKSGQMYAMKYVRKTECVERGALRNVLREVEILSKLEHPFLANLWFSFQDEEDLFMVSDLLLGGDLRYHIQKKVHFSESSIILFIAEIGLALDYLRSKRIVHRDLKPDNILLDEEGHAHVTDFNVATTLEENQLATSVSGTRPYIAPEIFMCTCGSSGVFGYDYSVDWWSLGVLAWETLEGVRPFHVLAHTTHSEALRIMQDGRPMPPSNWSKTTVDLLESLLTFDPKNRLTTLEALQKTDAMLAFDFDEILKKQVKPVFTPSKDHLNCDPTFELEEMIIETRPLHKKKKRLAKQRSLRCQEITEQTDSSLSNGIDSIKLAFIPEYLIYNREREIERREREMKEAEWEEELRRAMAHAETKLRETDVDRHRINRLSLRSRLEYVSSRKNKQNEQAHSLDIDYIDVTPESSTS</sequence>
<organism evidence="9">
    <name type="scientific">Fopius arisanus</name>
    <dbReference type="NCBI Taxonomy" id="64838"/>
    <lineage>
        <taxon>Eukaryota</taxon>
        <taxon>Metazoa</taxon>
        <taxon>Ecdysozoa</taxon>
        <taxon>Arthropoda</taxon>
        <taxon>Hexapoda</taxon>
        <taxon>Insecta</taxon>
        <taxon>Pterygota</taxon>
        <taxon>Neoptera</taxon>
        <taxon>Endopterygota</taxon>
        <taxon>Hymenoptera</taxon>
        <taxon>Apocrita</taxon>
        <taxon>Ichneumonoidea</taxon>
        <taxon>Braconidae</taxon>
        <taxon>Opiinae</taxon>
        <taxon>Fopius</taxon>
    </lineage>
</organism>
<dbReference type="GO" id="GO:0001664">
    <property type="term" value="F:G protein-coupled receptor binding"/>
    <property type="evidence" value="ECO:0007669"/>
    <property type="project" value="TreeGrafter"/>
</dbReference>
<dbReference type="Gene3D" id="3.30.200.20">
    <property type="entry name" value="Phosphorylase Kinase, domain 1"/>
    <property type="match status" value="1"/>
</dbReference>
<feature type="binding site" evidence="6">
    <location>
        <position position="81"/>
    </location>
    <ligand>
        <name>ATP</name>
        <dbReference type="ChEBI" id="CHEBI:30616"/>
    </ligand>
</feature>
<evidence type="ECO:0000256" key="6">
    <source>
        <dbReference type="PROSITE-ProRule" id="PRU10141"/>
    </source>
</evidence>
<reference evidence="12" key="2">
    <citation type="submission" date="2025-04" db="UniProtKB">
        <authorList>
            <consortium name="RefSeq"/>
        </authorList>
    </citation>
    <scope>IDENTIFICATION</scope>
    <source>
        <strain evidence="12">USDA-PBARC FA_bdor</strain>
        <tissue evidence="12">Whole organism</tissue>
    </source>
</reference>
<dbReference type="CDD" id="cd05578">
    <property type="entry name" value="STKc_Yank1"/>
    <property type="match status" value="1"/>
</dbReference>
<accession>A0A9R1U8J0</accession>
<keyword evidence="3 6" id="KW-0547">Nucleotide-binding</keyword>
<dbReference type="AlphaFoldDB" id="A0A0C9RFF1"/>
<accession>A0A0C9RFF1</accession>
<dbReference type="PROSITE" id="PS00107">
    <property type="entry name" value="PROTEIN_KINASE_ATP"/>
    <property type="match status" value="1"/>
</dbReference>
<dbReference type="PROSITE" id="PS00108">
    <property type="entry name" value="PROTEIN_KINASE_ST"/>
    <property type="match status" value="1"/>
</dbReference>
<dbReference type="InterPro" id="IPR011009">
    <property type="entry name" value="Kinase-like_dom_sf"/>
</dbReference>
<evidence type="ECO:0000256" key="2">
    <source>
        <dbReference type="ARBA" id="ARBA00022679"/>
    </source>
</evidence>
<dbReference type="SMART" id="SM00220">
    <property type="entry name" value="S_TKc"/>
    <property type="match status" value="1"/>
</dbReference>